<organism evidence="3 4">
    <name type="scientific">Clostridium cavendishii DSM 21758</name>
    <dbReference type="NCBI Taxonomy" id="1121302"/>
    <lineage>
        <taxon>Bacteria</taxon>
        <taxon>Bacillati</taxon>
        <taxon>Bacillota</taxon>
        <taxon>Clostridia</taxon>
        <taxon>Eubacteriales</taxon>
        <taxon>Clostridiaceae</taxon>
        <taxon>Clostridium</taxon>
    </lineage>
</organism>
<dbReference type="EMBL" id="FQZB01000018">
    <property type="protein sequence ID" value="SHK49185.1"/>
    <property type="molecule type" value="Genomic_DNA"/>
</dbReference>
<evidence type="ECO:0000259" key="2">
    <source>
        <dbReference type="PROSITE" id="PS51462"/>
    </source>
</evidence>
<dbReference type="SUPFAM" id="SSF46785">
    <property type="entry name" value="Winged helix' DNA-binding domain"/>
    <property type="match status" value="1"/>
</dbReference>
<name>A0A1M6SWT7_9CLOT</name>
<dbReference type="SUPFAM" id="SSF55811">
    <property type="entry name" value="Nudix"/>
    <property type="match status" value="1"/>
</dbReference>
<keyword evidence="4" id="KW-1185">Reference proteome</keyword>
<dbReference type="InterPro" id="IPR000086">
    <property type="entry name" value="NUDIX_hydrolase_dom"/>
</dbReference>
<dbReference type="Pfam" id="PF21906">
    <property type="entry name" value="WHD_NrtR"/>
    <property type="match status" value="1"/>
</dbReference>
<evidence type="ECO:0000256" key="1">
    <source>
        <dbReference type="ARBA" id="ARBA00022801"/>
    </source>
</evidence>
<accession>A0A1M6SWT7</accession>
<dbReference type="InterPro" id="IPR020084">
    <property type="entry name" value="NUDIX_hydrolase_CS"/>
</dbReference>
<dbReference type="Pfam" id="PF00293">
    <property type="entry name" value="NUDIX"/>
    <property type="match status" value="1"/>
</dbReference>
<dbReference type="RefSeq" id="WP_072992068.1">
    <property type="nucleotide sequence ID" value="NZ_FQZB01000018.1"/>
</dbReference>
<dbReference type="Gene3D" id="3.90.79.10">
    <property type="entry name" value="Nucleoside Triphosphate Pyrophosphohydrolase"/>
    <property type="match status" value="1"/>
</dbReference>
<evidence type="ECO:0000313" key="3">
    <source>
        <dbReference type="EMBL" id="SHK49185.1"/>
    </source>
</evidence>
<dbReference type="InterPro" id="IPR011213">
    <property type="entry name" value="NMN_biosyn"/>
</dbReference>
<dbReference type="InterPro" id="IPR015797">
    <property type="entry name" value="NUDIX_hydrolase-like_dom_sf"/>
</dbReference>
<dbReference type="AlphaFoldDB" id="A0A1M6SWT7"/>
<dbReference type="Proteomes" id="UP000184310">
    <property type="component" value="Unassembled WGS sequence"/>
</dbReference>
<evidence type="ECO:0000313" key="4">
    <source>
        <dbReference type="Proteomes" id="UP000184310"/>
    </source>
</evidence>
<feature type="domain" description="Nudix hydrolase" evidence="2">
    <location>
        <begin position="28"/>
        <end position="171"/>
    </location>
</feature>
<dbReference type="Gene3D" id="1.10.10.10">
    <property type="entry name" value="Winged helix-like DNA-binding domain superfamily/Winged helix DNA-binding domain"/>
    <property type="match status" value="1"/>
</dbReference>
<dbReference type="InterPro" id="IPR036390">
    <property type="entry name" value="WH_DNA-bd_sf"/>
</dbReference>
<dbReference type="PIRSF" id="PIRSF019423">
    <property type="entry name" value="NMN_biosyn"/>
    <property type="match status" value="1"/>
</dbReference>
<dbReference type="InterPro" id="IPR036388">
    <property type="entry name" value="WH-like_DNA-bd_sf"/>
</dbReference>
<dbReference type="CDD" id="cd18873">
    <property type="entry name" value="NUDIX_NadM_like"/>
    <property type="match status" value="1"/>
</dbReference>
<dbReference type="InterPro" id="IPR054105">
    <property type="entry name" value="WHD_NrtR"/>
</dbReference>
<dbReference type="GO" id="GO:0016787">
    <property type="term" value="F:hydrolase activity"/>
    <property type="evidence" value="ECO:0007669"/>
    <property type="project" value="UniProtKB-KW"/>
</dbReference>
<protein>
    <submittedName>
        <fullName evidence="3">NUDIX domain-containing protein</fullName>
    </submittedName>
</protein>
<dbReference type="PANTHER" id="PTHR43736:SF4">
    <property type="entry name" value="SLR1690 PROTEIN"/>
    <property type="match status" value="1"/>
</dbReference>
<dbReference type="STRING" id="1121302.SAMN02745163_03906"/>
<sequence length="307" mass="36089">MSLNNRLNKDGLNEKEFFKNYSPSNYERPSLTVDMLLFTLGEREVKKINRLPEKELKVLLIKRKEHPFIGSYAIPGGFVGINESIEDAVYRELKEETDIGNVYLEQLYTWGDVNRDPRMRVVSTSYMALVNENNIKPKAGTDAEDVAWFSIKRQVVSSKELDDGRYINTYKITLLNEDKELTIEYLINEEIMKEGFNKRVKYEYNLLTEESIGFDHIKIINYALERIKNKVQYTPIAFSLLPELFTLTELQQVYEIILERSLIKPNFRRWVSKMVEETEETKKDGAYRPSKLFRLKNESIIEDLINI</sequence>
<keyword evidence="1" id="KW-0378">Hydrolase</keyword>
<reference evidence="3 4" key="1">
    <citation type="submission" date="2016-11" db="EMBL/GenBank/DDBJ databases">
        <authorList>
            <person name="Jaros S."/>
            <person name="Januszkiewicz K."/>
            <person name="Wedrychowicz H."/>
        </authorList>
    </citation>
    <scope>NUCLEOTIDE SEQUENCE [LARGE SCALE GENOMIC DNA]</scope>
    <source>
        <strain evidence="3 4">DSM 21758</strain>
    </source>
</reference>
<dbReference type="PROSITE" id="PS00893">
    <property type="entry name" value="NUDIX_BOX"/>
    <property type="match status" value="1"/>
</dbReference>
<proteinExistence type="predicted"/>
<dbReference type="PROSITE" id="PS51462">
    <property type="entry name" value="NUDIX"/>
    <property type="match status" value="1"/>
</dbReference>
<gene>
    <name evidence="3" type="ORF">SAMN02745163_03906</name>
</gene>
<dbReference type="PANTHER" id="PTHR43736">
    <property type="entry name" value="ADP-RIBOSE PYROPHOSPHATASE"/>
    <property type="match status" value="1"/>
</dbReference>
<dbReference type="OrthoDB" id="9786141at2"/>